<dbReference type="SMART" id="SM00924">
    <property type="entry name" value="MgtE_N"/>
    <property type="match status" value="1"/>
</dbReference>
<dbReference type="SUPFAM" id="SSF54631">
    <property type="entry name" value="CBS-domain pair"/>
    <property type="match status" value="1"/>
</dbReference>
<accession>A0A939ISK3</accession>
<keyword evidence="3" id="KW-1185">Reference proteome</keyword>
<dbReference type="Gene3D" id="3.10.580.10">
    <property type="entry name" value="CBS-domain"/>
    <property type="match status" value="1"/>
</dbReference>
<name>A0A939ISK3_9ALTE</name>
<dbReference type="PANTHER" id="PTHR41394">
    <property type="entry name" value="MAGNESIUM TRANSPORTER MGTE"/>
    <property type="match status" value="1"/>
</dbReference>
<dbReference type="InterPro" id="IPR046342">
    <property type="entry name" value="CBS_dom_sf"/>
</dbReference>
<evidence type="ECO:0000313" key="3">
    <source>
        <dbReference type="Proteomes" id="UP000664654"/>
    </source>
</evidence>
<dbReference type="Gene3D" id="1.25.60.10">
    <property type="entry name" value="MgtE N-terminal domain-like"/>
    <property type="match status" value="1"/>
</dbReference>
<gene>
    <name evidence="2" type="ORF">J0A66_16395</name>
</gene>
<dbReference type="Pfam" id="PF03448">
    <property type="entry name" value="MgtE_N"/>
    <property type="match status" value="1"/>
</dbReference>
<protein>
    <submittedName>
        <fullName evidence="2">Magnesium transporter</fullName>
    </submittedName>
</protein>
<proteinExistence type="predicted"/>
<dbReference type="AlphaFoldDB" id="A0A939ISK3"/>
<reference evidence="2" key="1">
    <citation type="submission" date="2021-03" db="EMBL/GenBank/DDBJ databases">
        <title>novel species isolated from a fishpond in China.</title>
        <authorList>
            <person name="Lu H."/>
            <person name="Cai Z."/>
        </authorList>
    </citation>
    <scope>NUCLEOTIDE SEQUENCE</scope>
    <source>
        <strain evidence="2">JCM 30855</strain>
    </source>
</reference>
<dbReference type="SUPFAM" id="SSF158791">
    <property type="entry name" value="MgtE N-terminal domain-like"/>
    <property type="match status" value="1"/>
</dbReference>
<dbReference type="InterPro" id="IPR038076">
    <property type="entry name" value="MgtE_N_sf"/>
</dbReference>
<feature type="domain" description="Magnesium transporter MgtE intracellular" evidence="1">
    <location>
        <begin position="1"/>
        <end position="118"/>
    </location>
</feature>
<dbReference type="Proteomes" id="UP000664654">
    <property type="component" value="Unassembled WGS sequence"/>
</dbReference>
<dbReference type="RefSeq" id="WP_206574932.1">
    <property type="nucleotide sequence ID" value="NZ_JAFKCV010000011.1"/>
</dbReference>
<evidence type="ECO:0000259" key="1">
    <source>
        <dbReference type="SMART" id="SM00924"/>
    </source>
</evidence>
<dbReference type="EMBL" id="JAFKCV010000011">
    <property type="protein sequence ID" value="MBN7826817.1"/>
    <property type="molecule type" value="Genomic_DNA"/>
</dbReference>
<dbReference type="PANTHER" id="PTHR41394:SF8">
    <property type="entry name" value="MAGNESIUM TRANSPORTER MGTE"/>
    <property type="match status" value="1"/>
</dbReference>
<comment type="caution">
    <text evidence="2">The sequence shown here is derived from an EMBL/GenBank/DDBJ whole genome shotgun (WGS) entry which is preliminary data.</text>
</comment>
<organism evidence="2 3">
    <name type="scientific">Bowmanella dokdonensis</name>
    <dbReference type="NCBI Taxonomy" id="751969"/>
    <lineage>
        <taxon>Bacteria</taxon>
        <taxon>Pseudomonadati</taxon>
        <taxon>Pseudomonadota</taxon>
        <taxon>Gammaproteobacteria</taxon>
        <taxon>Alteromonadales</taxon>
        <taxon>Alteromonadaceae</taxon>
        <taxon>Bowmanella</taxon>
    </lineage>
</organism>
<dbReference type="InterPro" id="IPR006668">
    <property type="entry name" value="Mg_transptr_MgtE_intracell_dom"/>
</dbReference>
<evidence type="ECO:0000313" key="2">
    <source>
        <dbReference type="EMBL" id="MBN7826817.1"/>
    </source>
</evidence>
<sequence>MPSADLSLALHFLEDEPLAAARTLELEPPEQVARLLPKASSLVAAKVFTAMLPSFAAPILVQMPDEQCARLLKELNTADIAAILRHLKEPQRSRQLDFLPLKKQTACQLLLSYPDYTVGAWTETDLLVLDEQMEVQDALLRVKKKTFSDSQQIYVINRLRQVTGSVSVYDLLRSPANQSVHRLMADQPPTLSGFTELSAAQDLAVWHRQDTAAVVNLKHEFIGIIHHHQIRYALSRAEPLQLKDPLPGDILSAYGASLNALLDLLTPVSR</sequence>